<dbReference type="EMBL" id="JAVXZY010000001">
    <property type="protein sequence ID" value="MDT8998608.1"/>
    <property type="molecule type" value="Genomic_DNA"/>
</dbReference>
<sequence length="78" mass="8490">MTTTNTPRLLSPMQPGDVPQLGGDRAVSAVRRDGAPRGPIIRWSSAQLLQGQRQVELEHAGQVYRLSLTAQGKLILTK</sequence>
<keyword evidence="3" id="KW-1185">Reference proteome</keyword>
<evidence type="ECO:0000313" key="3">
    <source>
        <dbReference type="Proteomes" id="UP001246372"/>
    </source>
</evidence>
<dbReference type="InterPro" id="IPR019600">
    <property type="entry name" value="Hemin_uptake_protein_HemP"/>
</dbReference>
<feature type="region of interest" description="Disordered" evidence="1">
    <location>
        <begin position="1"/>
        <end position="22"/>
    </location>
</feature>
<proteinExistence type="predicted"/>
<dbReference type="RefSeq" id="WP_315649019.1">
    <property type="nucleotide sequence ID" value="NZ_JAVXZY010000001.1"/>
</dbReference>
<name>A0ABU3P7Y9_9BURK</name>
<organism evidence="2 3">
    <name type="scientific">Roseateles aquae</name>
    <dbReference type="NCBI Taxonomy" id="3077235"/>
    <lineage>
        <taxon>Bacteria</taxon>
        <taxon>Pseudomonadati</taxon>
        <taxon>Pseudomonadota</taxon>
        <taxon>Betaproteobacteria</taxon>
        <taxon>Burkholderiales</taxon>
        <taxon>Sphaerotilaceae</taxon>
        <taxon>Roseateles</taxon>
    </lineage>
</organism>
<evidence type="ECO:0000313" key="2">
    <source>
        <dbReference type="EMBL" id="MDT8998608.1"/>
    </source>
</evidence>
<dbReference type="Gene3D" id="2.10.70.10">
    <property type="entry name" value="Complement Module, domain 1"/>
    <property type="match status" value="1"/>
</dbReference>
<evidence type="ECO:0000256" key="1">
    <source>
        <dbReference type="SAM" id="MobiDB-lite"/>
    </source>
</evidence>
<dbReference type="Proteomes" id="UP001246372">
    <property type="component" value="Unassembled WGS sequence"/>
</dbReference>
<dbReference type="Pfam" id="PF10636">
    <property type="entry name" value="hemP"/>
    <property type="match status" value="1"/>
</dbReference>
<gene>
    <name evidence="2" type="ORF">RQP53_04915</name>
</gene>
<reference evidence="2" key="1">
    <citation type="submission" date="2023-09" db="EMBL/GenBank/DDBJ databases">
        <title>Paucibacter sp. APW11 Genome sequencing and assembly.</title>
        <authorList>
            <person name="Kim I."/>
        </authorList>
    </citation>
    <scope>NUCLEOTIDE SEQUENCE</scope>
    <source>
        <strain evidence="2">APW11</strain>
    </source>
</reference>
<comment type="caution">
    <text evidence="2">The sequence shown here is derived from an EMBL/GenBank/DDBJ whole genome shotgun (WGS) entry which is preliminary data.</text>
</comment>
<protein>
    <submittedName>
        <fullName evidence="2">Hemin uptake protein HemP</fullName>
    </submittedName>
</protein>
<accession>A0ABU3P7Y9</accession>